<evidence type="ECO:0000313" key="1">
    <source>
        <dbReference type="EMBL" id="GAF95099.1"/>
    </source>
</evidence>
<dbReference type="EMBL" id="BARS01010575">
    <property type="protein sequence ID" value="GAF95099.1"/>
    <property type="molecule type" value="Genomic_DNA"/>
</dbReference>
<accession>X0TPD4</accession>
<name>X0TPD4_9ZZZZ</name>
<comment type="caution">
    <text evidence="1">The sequence shown here is derived from an EMBL/GenBank/DDBJ whole genome shotgun (WGS) entry which is preliminary data.</text>
</comment>
<reference evidence="1" key="1">
    <citation type="journal article" date="2014" name="Front. Microbiol.">
        <title>High frequency of phylogenetically diverse reductive dehalogenase-homologous genes in deep subseafloor sedimentary metagenomes.</title>
        <authorList>
            <person name="Kawai M."/>
            <person name="Futagami T."/>
            <person name="Toyoda A."/>
            <person name="Takaki Y."/>
            <person name="Nishi S."/>
            <person name="Hori S."/>
            <person name="Arai W."/>
            <person name="Tsubouchi T."/>
            <person name="Morono Y."/>
            <person name="Uchiyama I."/>
            <person name="Ito T."/>
            <person name="Fujiyama A."/>
            <person name="Inagaki F."/>
            <person name="Takami H."/>
        </authorList>
    </citation>
    <scope>NUCLEOTIDE SEQUENCE</scope>
    <source>
        <strain evidence="1">Expedition CK06-06</strain>
    </source>
</reference>
<organism evidence="1">
    <name type="scientific">marine sediment metagenome</name>
    <dbReference type="NCBI Taxonomy" id="412755"/>
    <lineage>
        <taxon>unclassified sequences</taxon>
        <taxon>metagenomes</taxon>
        <taxon>ecological metagenomes</taxon>
    </lineage>
</organism>
<gene>
    <name evidence="1" type="ORF">S01H1_19554</name>
</gene>
<proteinExistence type="predicted"/>
<dbReference type="AlphaFoldDB" id="X0TPD4"/>
<sequence>MQTNIWITVGDQRVCPTCEDKDGEIKTIAGWETEGWPGGGADICGDRCRCICVPDGYVAEGLREMSRFNRIRTLENLGLTRIRAIPGSVLNTMVRLGYDEVMIMSATDLKTFYMEHITGISASKMQTMTLRSLANKFYQQEGIEPLDFNF</sequence>
<protein>
    <submittedName>
        <fullName evidence="1">Uncharacterized protein</fullName>
    </submittedName>
</protein>